<dbReference type="GO" id="GO:0005524">
    <property type="term" value="F:ATP binding"/>
    <property type="evidence" value="ECO:0007669"/>
    <property type="project" value="UniProtKB-UniRule"/>
</dbReference>
<dbReference type="InterPro" id="IPR013196">
    <property type="entry name" value="HTH_11"/>
</dbReference>
<dbReference type="PANTHER" id="PTHR12835">
    <property type="entry name" value="BIOTIN PROTEIN LIGASE"/>
    <property type="match status" value="1"/>
</dbReference>
<keyword evidence="2 6" id="KW-0547">Nucleotide-binding</keyword>
<dbReference type="Gene3D" id="3.30.930.10">
    <property type="entry name" value="Bira Bifunctional Protein, Domain 2"/>
    <property type="match status" value="1"/>
</dbReference>
<dbReference type="InterPro" id="IPR036388">
    <property type="entry name" value="WH-like_DNA-bd_sf"/>
</dbReference>
<dbReference type="eggNOG" id="COG0340">
    <property type="taxonomic scope" value="Bacteria"/>
</dbReference>
<dbReference type="Gene3D" id="1.10.10.10">
    <property type="entry name" value="Winged helix-like DNA-binding domain superfamily/Winged helix DNA-binding domain"/>
    <property type="match status" value="1"/>
</dbReference>
<dbReference type="Pfam" id="PF02237">
    <property type="entry name" value="BPL_C"/>
    <property type="match status" value="1"/>
</dbReference>
<feature type="binding site" evidence="6">
    <location>
        <begin position="89"/>
        <end position="91"/>
    </location>
    <ligand>
        <name>biotin</name>
        <dbReference type="ChEBI" id="CHEBI:57586"/>
    </ligand>
</feature>
<dbReference type="PANTHER" id="PTHR12835:SF5">
    <property type="entry name" value="BIOTIN--PROTEIN LIGASE"/>
    <property type="match status" value="1"/>
</dbReference>
<dbReference type="GO" id="GO:0006355">
    <property type="term" value="P:regulation of DNA-templated transcription"/>
    <property type="evidence" value="ECO:0007669"/>
    <property type="project" value="UniProtKB-UniRule"/>
</dbReference>
<evidence type="ECO:0000256" key="2">
    <source>
        <dbReference type="ARBA" id="ARBA00022741"/>
    </source>
</evidence>
<dbReference type="CDD" id="cd16442">
    <property type="entry name" value="BPL"/>
    <property type="match status" value="1"/>
</dbReference>
<feature type="binding site" evidence="6">
    <location>
        <begin position="116"/>
        <end position="118"/>
    </location>
    <ligand>
        <name>biotin</name>
        <dbReference type="ChEBI" id="CHEBI:57586"/>
    </ligand>
</feature>
<dbReference type="InterPro" id="IPR036390">
    <property type="entry name" value="WH_DNA-bd_sf"/>
</dbReference>
<accession>A0A094JU30</accession>
<evidence type="ECO:0000256" key="6">
    <source>
        <dbReference type="HAMAP-Rule" id="MF_00978"/>
    </source>
</evidence>
<dbReference type="Gene3D" id="2.30.30.100">
    <property type="match status" value="1"/>
</dbReference>
<gene>
    <name evidence="6" type="primary">birA</name>
    <name evidence="8" type="ORF">HR45_19020</name>
</gene>
<dbReference type="InterPro" id="IPR004143">
    <property type="entry name" value="BPL_LPL_catalytic"/>
</dbReference>
<keyword evidence="6" id="KW-0238">DNA-binding</keyword>
<evidence type="ECO:0000259" key="7">
    <source>
        <dbReference type="PROSITE" id="PS51733"/>
    </source>
</evidence>
<keyword evidence="9" id="KW-1185">Reference proteome</keyword>
<protein>
    <recommendedName>
        <fullName evidence="6">Bifunctional ligase/repressor BirA</fullName>
    </recommendedName>
    <alternativeName>
        <fullName evidence="6">Biotin operon repressor</fullName>
    </alternativeName>
    <alternativeName>
        <fullName evidence="6">Biotin--[acetyl-CoA-carboxylase] ligase</fullName>
        <ecNumber evidence="6">6.3.4.15</ecNumber>
    </alternativeName>
    <alternativeName>
        <fullName evidence="6">Biotin--protein ligase</fullName>
    </alternativeName>
    <alternativeName>
        <fullName evidence="6">Biotin-[acetyl-CoA carboxylase] synthetase</fullName>
    </alternativeName>
</protein>
<dbReference type="HAMAP" id="MF_00978">
    <property type="entry name" value="Bifunct_BirA"/>
    <property type="match status" value="1"/>
</dbReference>
<dbReference type="EMBL" id="JPEO01000029">
    <property type="protein sequence ID" value="KFZ35976.1"/>
    <property type="molecule type" value="Genomic_DNA"/>
</dbReference>
<dbReference type="InterPro" id="IPR030855">
    <property type="entry name" value="Bifunct_BirA"/>
</dbReference>
<dbReference type="PROSITE" id="PS51733">
    <property type="entry name" value="BPL_LPL_CATALYTIC"/>
    <property type="match status" value="1"/>
</dbReference>
<dbReference type="GO" id="GO:0005737">
    <property type="term" value="C:cytoplasm"/>
    <property type="evidence" value="ECO:0007669"/>
    <property type="project" value="TreeGrafter"/>
</dbReference>
<feature type="domain" description="BPL/LPL catalytic" evidence="7">
    <location>
        <begin position="67"/>
        <end position="254"/>
    </location>
</feature>
<evidence type="ECO:0000313" key="9">
    <source>
        <dbReference type="Proteomes" id="UP000029264"/>
    </source>
</evidence>
<comment type="similarity">
    <text evidence="6">Belongs to the biotin--protein ligase family.</text>
</comment>
<keyword evidence="1 6" id="KW-0436">Ligase</keyword>
<dbReference type="EC" id="6.3.4.15" evidence="6"/>
<dbReference type="GO" id="GO:0004077">
    <property type="term" value="F:biotin--[biotin carboxyl-carrier protein] ligase activity"/>
    <property type="evidence" value="ECO:0007669"/>
    <property type="project" value="UniProtKB-UniRule"/>
</dbReference>
<dbReference type="SUPFAM" id="SSF55681">
    <property type="entry name" value="Class II aaRS and biotin synthetases"/>
    <property type="match status" value="1"/>
</dbReference>
<feature type="binding site" evidence="6">
    <location>
        <position position="112"/>
    </location>
    <ligand>
        <name>biotin</name>
        <dbReference type="ChEBI" id="CHEBI:57586"/>
    </ligand>
</feature>
<reference evidence="8 9" key="1">
    <citation type="submission" date="2014-06" db="EMBL/GenBank/DDBJ databases">
        <title>Shewanella sp. YQH10.</title>
        <authorList>
            <person name="Liu Y."/>
            <person name="Zeng R."/>
        </authorList>
    </citation>
    <scope>NUCLEOTIDE SEQUENCE [LARGE SCALE GENOMIC DNA]</scope>
    <source>
        <strain evidence="8 9">YQH10</strain>
    </source>
</reference>
<evidence type="ECO:0000256" key="1">
    <source>
        <dbReference type="ARBA" id="ARBA00022598"/>
    </source>
</evidence>
<dbReference type="GO" id="GO:0003677">
    <property type="term" value="F:DNA binding"/>
    <property type="evidence" value="ECO:0007669"/>
    <property type="project" value="UniProtKB-UniRule"/>
</dbReference>
<dbReference type="Pfam" id="PF03099">
    <property type="entry name" value="BPL_LplA_LipB"/>
    <property type="match status" value="1"/>
</dbReference>
<keyword evidence="6" id="KW-0805">Transcription regulation</keyword>
<keyword evidence="3 6" id="KW-0067">ATP-binding</keyword>
<comment type="catalytic activity">
    <reaction evidence="5 6">
        <text>biotin + L-lysyl-[protein] + ATP = N(6)-biotinyl-L-lysyl-[protein] + AMP + diphosphate + H(+)</text>
        <dbReference type="Rhea" id="RHEA:11756"/>
        <dbReference type="Rhea" id="RHEA-COMP:9752"/>
        <dbReference type="Rhea" id="RHEA-COMP:10505"/>
        <dbReference type="ChEBI" id="CHEBI:15378"/>
        <dbReference type="ChEBI" id="CHEBI:29969"/>
        <dbReference type="ChEBI" id="CHEBI:30616"/>
        <dbReference type="ChEBI" id="CHEBI:33019"/>
        <dbReference type="ChEBI" id="CHEBI:57586"/>
        <dbReference type="ChEBI" id="CHEBI:83144"/>
        <dbReference type="ChEBI" id="CHEBI:456215"/>
        <dbReference type="EC" id="6.3.4.15"/>
    </reaction>
</comment>
<dbReference type="InterPro" id="IPR003142">
    <property type="entry name" value="BPL_C"/>
</dbReference>
<keyword evidence="6" id="KW-0678">Repressor</keyword>
<dbReference type="SUPFAM" id="SSF50037">
    <property type="entry name" value="C-terminal domain of transcriptional repressors"/>
    <property type="match status" value="1"/>
</dbReference>
<dbReference type="RefSeq" id="WP_037445783.1">
    <property type="nucleotide sequence ID" value="NZ_JPEO01000029.1"/>
</dbReference>
<comment type="function">
    <text evidence="6">Acts both as a biotin--[acetyl-CoA-carboxylase] ligase and a biotin-operon repressor. In the presence of ATP, BirA activates biotin to form the BirA-biotinyl-5'-adenylate (BirA-bio-5'-AMP or holoBirA) complex. HoloBirA can either transfer the biotinyl moiety to the biotin carboxyl carrier protein (BCCP) subunit of acetyl-CoA carboxylase, or bind to the biotin operator site and inhibit transcription of the operon.</text>
</comment>
<proteinExistence type="inferred from homology"/>
<sequence>MTTQWQRKRAILTALNSGEFVSGEHIAEILGISRAAVGKQITALSDYGLDIGSVKGRGYKLFSPLSLVDSAALVDACHNRCFYFDEIDSTNAFLLQHGEELQSGDICVAEYQAAGRGRRGRKWQSPYGSHLYFSMHWHFTQGMAQTMGLSLVVACSLVSVLAKFGAENIGVKWPNDIYLDGRKLAGVLIEMSGTADSGCNVVIGIGVNIAMPAAQGELIDQPWSDLQQLNVMPNKTELTLALYQQLLDDLRLFETQGLSAFQSRWNAADIYQGQQVNLQLGEQIIVGEYQGIDEQGGVLLATADGVKQFVGGEITLRKA</sequence>
<feature type="DNA-binding region" description="H-T-H motif" evidence="6">
    <location>
        <begin position="23"/>
        <end position="42"/>
    </location>
</feature>
<evidence type="ECO:0000256" key="4">
    <source>
        <dbReference type="ARBA" id="ARBA00023267"/>
    </source>
</evidence>
<dbReference type="OrthoDB" id="9807064at2"/>
<keyword evidence="4 6" id="KW-0092">Biotin</keyword>
<evidence type="ECO:0000256" key="5">
    <source>
        <dbReference type="ARBA" id="ARBA00047846"/>
    </source>
</evidence>
<dbReference type="Proteomes" id="UP000029264">
    <property type="component" value="Unassembled WGS sequence"/>
</dbReference>
<dbReference type="Pfam" id="PF08279">
    <property type="entry name" value="HTH_11"/>
    <property type="match status" value="1"/>
</dbReference>
<dbReference type="InterPro" id="IPR008988">
    <property type="entry name" value="Transcriptional_repressor_C"/>
</dbReference>
<organism evidence="8 9">
    <name type="scientific">Shewanella mangrovi</name>
    <dbReference type="NCBI Taxonomy" id="1515746"/>
    <lineage>
        <taxon>Bacteria</taxon>
        <taxon>Pseudomonadati</taxon>
        <taxon>Pseudomonadota</taxon>
        <taxon>Gammaproteobacteria</taxon>
        <taxon>Alteromonadales</taxon>
        <taxon>Shewanellaceae</taxon>
        <taxon>Shewanella</taxon>
    </lineage>
</organism>
<evidence type="ECO:0000256" key="3">
    <source>
        <dbReference type="ARBA" id="ARBA00022840"/>
    </source>
</evidence>
<keyword evidence="6" id="KW-0804">Transcription</keyword>
<dbReference type="NCBIfam" id="NF008847">
    <property type="entry name" value="PRK11886.1-2"/>
    <property type="match status" value="1"/>
</dbReference>
<feature type="binding site" evidence="6">
    <location>
        <position position="183"/>
    </location>
    <ligand>
        <name>biotin</name>
        <dbReference type="ChEBI" id="CHEBI:57586"/>
    </ligand>
</feature>
<evidence type="ECO:0000313" key="8">
    <source>
        <dbReference type="EMBL" id="KFZ35976.1"/>
    </source>
</evidence>
<dbReference type="NCBIfam" id="NF008850">
    <property type="entry name" value="PRK11886.1-5"/>
    <property type="match status" value="1"/>
</dbReference>
<dbReference type="InterPro" id="IPR004408">
    <property type="entry name" value="Biotin_CoA_COase_ligase"/>
</dbReference>
<comment type="caution">
    <text evidence="8">The sequence shown here is derived from an EMBL/GenBank/DDBJ whole genome shotgun (WGS) entry which is preliminary data.</text>
</comment>
<dbReference type="STRING" id="1515746.HR45_19020"/>
<dbReference type="InterPro" id="IPR045864">
    <property type="entry name" value="aa-tRNA-synth_II/BPL/LPL"/>
</dbReference>
<dbReference type="SUPFAM" id="SSF46785">
    <property type="entry name" value="Winged helix' DNA-binding domain"/>
    <property type="match status" value="1"/>
</dbReference>
<dbReference type="NCBIfam" id="TIGR00121">
    <property type="entry name" value="birA_ligase"/>
    <property type="match status" value="1"/>
</dbReference>
<dbReference type="eggNOG" id="COG1654">
    <property type="taxonomic scope" value="Bacteria"/>
</dbReference>
<name>A0A094JU30_9GAMM</name>
<dbReference type="AlphaFoldDB" id="A0A094JU30"/>